<dbReference type="Pfam" id="PF19305">
    <property type="entry name" value="MmgE_PrpD_C"/>
    <property type="match status" value="1"/>
</dbReference>
<keyword evidence="5" id="KW-1185">Reference proteome</keyword>
<dbReference type="Proteomes" id="UP001226577">
    <property type="component" value="Unassembled WGS sequence"/>
</dbReference>
<dbReference type="RefSeq" id="WP_307310868.1">
    <property type="nucleotide sequence ID" value="NZ_JAUSRE010000021.1"/>
</dbReference>
<organism evidence="4 5">
    <name type="scientific">Pseudarthrobacter enclensis</name>
    <dbReference type="NCBI Taxonomy" id="993070"/>
    <lineage>
        <taxon>Bacteria</taxon>
        <taxon>Bacillati</taxon>
        <taxon>Actinomycetota</taxon>
        <taxon>Actinomycetes</taxon>
        <taxon>Micrococcales</taxon>
        <taxon>Micrococcaceae</taxon>
        <taxon>Pseudarthrobacter</taxon>
    </lineage>
</organism>
<dbReference type="InterPro" id="IPR045337">
    <property type="entry name" value="MmgE_PrpD_C"/>
</dbReference>
<dbReference type="InterPro" id="IPR042188">
    <property type="entry name" value="MmgE/PrpD_sf_2"/>
</dbReference>
<dbReference type="InterPro" id="IPR045336">
    <property type="entry name" value="MmgE_PrpD_N"/>
</dbReference>
<dbReference type="InterPro" id="IPR005656">
    <property type="entry name" value="MmgE_PrpD"/>
</dbReference>
<evidence type="ECO:0000313" key="4">
    <source>
        <dbReference type="EMBL" id="MDP9889996.1"/>
    </source>
</evidence>
<dbReference type="InterPro" id="IPR042183">
    <property type="entry name" value="MmgE/PrpD_sf_1"/>
</dbReference>
<evidence type="ECO:0000259" key="2">
    <source>
        <dbReference type="Pfam" id="PF03972"/>
    </source>
</evidence>
<evidence type="ECO:0000256" key="1">
    <source>
        <dbReference type="ARBA" id="ARBA00006174"/>
    </source>
</evidence>
<dbReference type="Gene3D" id="1.10.4100.10">
    <property type="entry name" value="2-methylcitrate dehydratase PrpD"/>
    <property type="match status" value="1"/>
</dbReference>
<feature type="domain" description="MmgE/PrpD N-terminal" evidence="2">
    <location>
        <begin position="12"/>
        <end position="249"/>
    </location>
</feature>
<dbReference type="SUPFAM" id="SSF103378">
    <property type="entry name" value="2-methylcitrate dehydratase PrpD"/>
    <property type="match status" value="1"/>
</dbReference>
<accession>A0ABT9RXM6</accession>
<dbReference type="EMBL" id="JAUSRE010000021">
    <property type="protein sequence ID" value="MDP9889996.1"/>
    <property type="molecule type" value="Genomic_DNA"/>
</dbReference>
<reference evidence="4 5" key="1">
    <citation type="submission" date="2023-07" db="EMBL/GenBank/DDBJ databases">
        <title>Sorghum-associated microbial communities from plants grown in Nebraska, USA.</title>
        <authorList>
            <person name="Schachtman D."/>
        </authorList>
    </citation>
    <scope>NUCLEOTIDE SEQUENCE [LARGE SCALE GENOMIC DNA]</scope>
    <source>
        <strain evidence="4 5">CC222</strain>
    </source>
</reference>
<sequence length="476" mass="49630">MIAEGKPSIIAALAAYLEGLCYEELPPAVVEQAKTVLCHNLIVALGARNLSVPGQDRVAWPDGAPRAATATRLTDGLRGPNEASVYTNSLLMGARAQHDEHPGSVSHFGSCVIPPLLAVAENRSLDGRAFLVAMVAGYQVGAAIGRSSVAATTRRGFRPTGLYGPFAGAGAVAKACGGGPTQIANALAIAASSSAGITQMWQRGTDEWRYQTAAAAKNGFNAAMLAEGGALGAPDALEGTAGFYRAFADVECTDRDMILGGLRNWAISEVILKPFPVCAINQAAVQRVLELRRTHGFTAGDVVDIAVRVAPSDRSYPGVDSPGCPSTPTAAMMSMQFSLGVALVHGSVDVSHLAEHADPAVLRAAAKVRFETGPEQALDTRPARRADHRAAVQIRLLDGRCISSGPARAVEYDRGGVLDLARDLLPASGLSWEAMEALTKFVFTMEDHADAAQLLTLCNLSRLGEGTAAPLQGSLS</sequence>
<proteinExistence type="inferred from homology"/>
<evidence type="ECO:0000259" key="3">
    <source>
        <dbReference type="Pfam" id="PF19305"/>
    </source>
</evidence>
<feature type="domain" description="MmgE/PrpD C-terminal" evidence="3">
    <location>
        <begin position="275"/>
        <end position="403"/>
    </location>
</feature>
<dbReference type="InterPro" id="IPR036148">
    <property type="entry name" value="MmgE/PrpD_sf"/>
</dbReference>
<dbReference type="PANTHER" id="PTHR16943:SF8">
    <property type="entry name" value="2-METHYLCITRATE DEHYDRATASE"/>
    <property type="match status" value="1"/>
</dbReference>
<comment type="caution">
    <text evidence="4">The sequence shown here is derived from an EMBL/GenBank/DDBJ whole genome shotgun (WGS) entry which is preliminary data.</text>
</comment>
<protein>
    <submittedName>
        <fullName evidence="4">2-methylcitrate dehydratase PrpD</fullName>
    </submittedName>
</protein>
<name>A0ABT9RXM6_9MICC</name>
<dbReference type="PANTHER" id="PTHR16943">
    <property type="entry name" value="2-METHYLCITRATE DEHYDRATASE-RELATED"/>
    <property type="match status" value="1"/>
</dbReference>
<dbReference type="Pfam" id="PF03972">
    <property type="entry name" value="MmgE_PrpD_N"/>
    <property type="match status" value="1"/>
</dbReference>
<dbReference type="Gene3D" id="3.30.1330.120">
    <property type="entry name" value="2-methylcitrate dehydratase PrpD"/>
    <property type="match status" value="1"/>
</dbReference>
<comment type="similarity">
    <text evidence="1">Belongs to the PrpD family.</text>
</comment>
<evidence type="ECO:0000313" key="5">
    <source>
        <dbReference type="Proteomes" id="UP001226577"/>
    </source>
</evidence>
<gene>
    <name evidence="4" type="ORF">J2X98_003608</name>
</gene>